<dbReference type="EMBL" id="CP041235">
    <property type="protein sequence ID" value="QOP44443.1"/>
    <property type="molecule type" value="Genomic_DNA"/>
</dbReference>
<keyword evidence="5" id="KW-1185">Reference proteome</keyword>
<evidence type="ECO:0000313" key="5">
    <source>
        <dbReference type="Proteomes" id="UP000593719"/>
    </source>
</evidence>
<dbReference type="Gene3D" id="2.40.50.100">
    <property type="match status" value="1"/>
</dbReference>
<dbReference type="RefSeq" id="WP_193150583.1">
    <property type="nucleotide sequence ID" value="NZ_CP041235.1"/>
</dbReference>
<evidence type="ECO:0000259" key="3">
    <source>
        <dbReference type="PROSITE" id="PS51866"/>
    </source>
</evidence>
<dbReference type="KEGG" id="ssei:FJR45_10980"/>
<organism evidence="4 5">
    <name type="scientific">Sulfurimonas sediminis</name>
    <dbReference type="NCBI Taxonomy" id="2590020"/>
    <lineage>
        <taxon>Bacteria</taxon>
        <taxon>Pseudomonadati</taxon>
        <taxon>Campylobacterota</taxon>
        <taxon>Epsilonproteobacteria</taxon>
        <taxon>Campylobacterales</taxon>
        <taxon>Sulfurimonadaceae</taxon>
        <taxon>Sulfurimonas</taxon>
    </lineage>
</organism>
<dbReference type="PROSITE" id="PS51866">
    <property type="entry name" value="MOP"/>
    <property type="match status" value="1"/>
</dbReference>
<protein>
    <submittedName>
        <fullName evidence="4">Transporter</fullName>
    </submittedName>
</protein>
<sequence>MSTITAKVAAIQTVQNLHVVHFTCNESTLGMMSLELPKALTRNTEVLLTCKPTAIAIAKNLQGELSHANQLHVMVHSIEVGELLSVVVLQFHDDILESIITSDSLKRMQLHVGESVIALIKSSDLSLKEILS</sequence>
<dbReference type="Pfam" id="PF03459">
    <property type="entry name" value="TOBE"/>
    <property type="match status" value="1"/>
</dbReference>
<accession>A0A7M1B3Z0</accession>
<evidence type="ECO:0000313" key="4">
    <source>
        <dbReference type="EMBL" id="QOP44443.1"/>
    </source>
</evidence>
<dbReference type="GO" id="GO:0015689">
    <property type="term" value="P:molybdate ion transport"/>
    <property type="evidence" value="ECO:0007669"/>
    <property type="project" value="InterPro"/>
</dbReference>
<gene>
    <name evidence="4" type="ORF">FJR45_10980</name>
</gene>
<dbReference type="InterPro" id="IPR004606">
    <property type="entry name" value="Mop_domain"/>
</dbReference>
<dbReference type="AlphaFoldDB" id="A0A7M1B3Z0"/>
<evidence type="ECO:0000256" key="2">
    <source>
        <dbReference type="PROSITE-ProRule" id="PRU01213"/>
    </source>
</evidence>
<proteinExistence type="predicted"/>
<reference evidence="4 5" key="1">
    <citation type="submission" date="2019-06" db="EMBL/GenBank/DDBJ databases">
        <title>Sulfurimonas gotlandica sp. nov., a chemoautotrophic and psychrotolerant epsilonproteobacterium isolated from a pelagic redoxcline, and an emended description of the genus Sulfurimonas.</title>
        <authorList>
            <person name="Wang S."/>
            <person name="Jiang L."/>
            <person name="Shao Z."/>
        </authorList>
    </citation>
    <scope>NUCLEOTIDE SEQUENCE [LARGE SCALE GENOMIC DNA]</scope>
    <source>
        <strain evidence="4 5">S2-6</strain>
    </source>
</reference>
<dbReference type="InterPro" id="IPR005116">
    <property type="entry name" value="Transp-assoc_OB_typ1"/>
</dbReference>
<dbReference type="Proteomes" id="UP000593719">
    <property type="component" value="Chromosome"/>
</dbReference>
<evidence type="ECO:0000256" key="1">
    <source>
        <dbReference type="ARBA" id="ARBA00022505"/>
    </source>
</evidence>
<name>A0A7M1B3Z0_9BACT</name>
<keyword evidence="1 2" id="KW-0500">Molybdenum</keyword>
<dbReference type="InterPro" id="IPR008995">
    <property type="entry name" value="Mo/tungstate-bd_C_term_dom"/>
</dbReference>
<dbReference type="SUPFAM" id="SSF50331">
    <property type="entry name" value="MOP-like"/>
    <property type="match status" value="1"/>
</dbReference>
<feature type="domain" description="Mop" evidence="3">
    <location>
        <begin position="64"/>
        <end position="129"/>
    </location>
</feature>